<evidence type="ECO:0000256" key="1">
    <source>
        <dbReference type="ARBA" id="ARBA00022505"/>
    </source>
</evidence>
<proteinExistence type="predicted"/>
<dbReference type="Proteomes" id="UP000265520">
    <property type="component" value="Unassembled WGS sequence"/>
</dbReference>
<feature type="non-terminal residue" evidence="4">
    <location>
        <position position="1"/>
    </location>
</feature>
<dbReference type="EMBL" id="LXQA010078046">
    <property type="protein sequence ID" value="MCI10894.1"/>
    <property type="molecule type" value="Genomic_DNA"/>
</dbReference>
<organism evidence="4 5">
    <name type="scientific">Trifolium medium</name>
    <dbReference type="NCBI Taxonomy" id="97028"/>
    <lineage>
        <taxon>Eukaryota</taxon>
        <taxon>Viridiplantae</taxon>
        <taxon>Streptophyta</taxon>
        <taxon>Embryophyta</taxon>
        <taxon>Tracheophyta</taxon>
        <taxon>Spermatophyta</taxon>
        <taxon>Magnoliopsida</taxon>
        <taxon>eudicotyledons</taxon>
        <taxon>Gunneridae</taxon>
        <taxon>Pentapetalae</taxon>
        <taxon>rosids</taxon>
        <taxon>fabids</taxon>
        <taxon>Fabales</taxon>
        <taxon>Fabaceae</taxon>
        <taxon>Papilionoideae</taxon>
        <taxon>50 kb inversion clade</taxon>
        <taxon>NPAAA clade</taxon>
        <taxon>Hologalegina</taxon>
        <taxon>IRL clade</taxon>
        <taxon>Trifolieae</taxon>
        <taxon>Trifolium</taxon>
    </lineage>
</organism>
<dbReference type="InterPro" id="IPR036856">
    <property type="entry name" value="Ald_Oxase/Xan_DH_a/b_sf"/>
</dbReference>
<dbReference type="GO" id="GO:0016491">
    <property type="term" value="F:oxidoreductase activity"/>
    <property type="evidence" value="ECO:0007669"/>
    <property type="project" value="UniProtKB-KW"/>
</dbReference>
<dbReference type="AlphaFoldDB" id="A0A392PGH4"/>
<dbReference type="SUPFAM" id="SSF54665">
    <property type="entry name" value="CO dehydrogenase molybdoprotein N-domain-like"/>
    <property type="match status" value="1"/>
</dbReference>
<name>A0A392PGH4_9FABA</name>
<accession>A0A392PGH4</accession>
<reference evidence="4 5" key="1">
    <citation type="journal article" date="2018" name="Front. Plant Sci.">
        <title>Red Clover (Trifolium pratense) and Zigzag Clover (T. medium) - A Picture of Genomic Similarities and Differences.</title>
        <authorList>
            <person name="Dluhosova J."/>
            <person name="Istvanek J."/>
            <person name="Nedelnik J."/>
            <person name="Repkova J."/>
        </authorList>
    </citation>
    <scope>NUCLEOTIDE SEQUENCE [LARGE SCALE GENOMIC DNA]</scope>
    <source>
        <strain evidence="5">cv. 10/8</strain>
        <tissue evidence="4">Leaf</tissue>
    </source>
</reference>
<dbReference type="InterPro" id="IPR000674">
    <property type="entry name" value="Ald_Oxase/Xan_DH_a/b"/>
</dbReference>
<feature type="domain" description="Aldehyde oxidase/xanthine dehydrogenase a/b hammerhead" evidence="3">
    <location>
        <begin position="2"/>
        <end position="73"/>
    </location>
</feature>
<evidence type="ECO:0000256" key="2">
    <source>
        <dbReference type="ARBA" id="ARBA00023002"/>
    </source>
</evidence>
<dbReference type="Gene3D" id="3.30.365.10">
    <property type="entry name" value="Aldehyde oxidase/xanthine dehydrogenase, molybdopterin binding domain"/>
    <property type="match status" value="1"/>
</dbReference>
<dbReference type="GO" id="GO:0005506">
    <property type="term" value="F:iron ion binding"/>
    <property type="evidence" value="ECO:0007669"/>
    <property type="project" value="InterPro"/>
</dbReference>
<dbReference type="InterPro" id="IPR016208">
    <property type="entry name" value="Ald_Oxase/xanthine_DH-like"/>
</dbReference>
<dbReference type="Gene3D" id="3.90.1170.50">
    <property type="entry name" value="Aldehyde oxidase/xanthine dehydrogenase, a/b hammerhead"/>
    <property type="match status" value="1"/>
</dbReference>
<dbReference type="PANTHER" id="PTHR11908">
    <property type="entry name" value="XANTHINE DEHYDROGENASE"/>
    <property type="match status" value="1"/>
</dbReference>
<keyword evidence="2" id="KW-0560">Oxidoreductase</keyword>
<keyword evidence="1" id="KW-0500">Molybdenum</keyword>
<evidence type="ECO:0000313" key="4">
    <source>
        <dbReference type="EMBL" id="MCI10894.1"/>
    </source>
</evidence>
<evidence type="ECO:0000313" key="5">
    <source>
        <dbReference type="Proteomes" id="UP000265520"/>
    </source>
</evidence>
<sequence>QELELDGVRDILSSKDIPNGGQNLGAKSIFGSEPLFAEDIARCVGERLAFVVADTQKLADMAANSSVVDYSVENLEPPILCVEDAVERSSFFEVPPFLCPKNQIGDVSKGMAAADHKIVSAEVNTQNKFVCGSLYNIMFKLAYE</sequence>
<dbReference type="Pfam" id="PF01315">
    <property type="entry name" value="Ald_Xan_dh_C"/>
    <property type="match status" value="1"/>
</dbReference>
<keyword evidence="5" id="KW-1185">Reference proteome</keyword>
<protein>
    <submittedName>
        <fullName evidence="4">Abscisic-aldehyde oxidase-like</fullName>
    </submittedName>
</protein>
<comment type="caution">
    <text evidence="4">The sequence shown here is derived from an EMBL/GenBank/DDBJ whole genome shotgun (WGS) entry which is preliminary data.</text>
</comment>
<dbReference type="PANTHER" id="PTHR11908:SF132">
    <property type="entry name" value="ALDEHYDE OXIDASE 1-RELATED"/>
    <property type="match status" value="1"/>
</dbReference>
<evidence type="ECO:0000259" key="3">
    <source>
        <dbReference type="Pfam" id="PF01315"/>
    </source>
</evidence>